<protein>
    <submittedName>
        <fullName evidence="2">Uncharacterized protein</fullName>
    </submittedName>
</protein>
<evidence type="ECO:0000313" key="3">
    <source>
        <dbReference type="Proteomes" id="UP000479710"/>
    </source>
</evidence>
<comment type="caution">
    <text evidence="2">The sequence shown here is derived from an EMBL/GenBank/DDBJ whole genome shotgun (WGS) entry which is preliminary data.</text>
</comment>
<evidence type="ECO:0000313" key="2">
    <source>
        <dbReference type="EMBL" id="KAF0919830.1"/>
    </source>
</evidence>
<dbReference type="AlphaFoldDB" id="A0A6G1E4Y0"/>
<keyword evidence="3" id="KW-1185">Reference proteome</keyword>
<sequence>MDVTRPVGYQKANGNPISRHSKTKSRKRRGSGGPDIVAGPRTWGQVRLPGPNPIRGKGSTCAHTSASLASARQPARNSQPKPTRGSRGKLGEEASARAEEDEEEAAAGNSGSGIHLRIHRSAWGAGPSPL</sequence>
<feature type="compositionally biased region" description="Polar residues" evidence="1">
    <location>
        <begin position="61"/>
        <end position="81"/>
    </location>
</feature>
<name>A0A6G1E4Y0_9ORYZ</name>
<reference evidence="2 3" key="1">
    <citation type="submission" date="2019-11" db="EMBL/GenBank/DDBJ databases">
        <title>Whole genome sequence of Oryza granulata.</title>
        <authorList>
            <person name="Li W."/>
        </authorList>
    </citation>
    <scope>NUCLEOTIDE SEQUENCE [LARGE SCALE GENOMIC DNA]</scope>
    <source>
        <strain evidence="3">cv. Menghai</strain>
        <tissue evidence="2">Leaf</tissue>
    </source>
</reference>
<organism evidence="2 3">
    <name type="scientific">Oryza meyeriana var. granulata</name>
    <dbReference type="NCBI Taxonomy" id="110450"/>
    <lineage>
        <taxon>Eukaryota</taxon>
        <taxon>Viridiplantae</taxon>
        <taxon>Streptophyta</taxon>
        <taxon>Embryophyta</taxon>
        <taxon>Tracheophyta</taxon>
        <taxon>Spermatophyta</taxon>
        <taxon>Magnoliopsida</taxon>
        <taxon>Liliopsida</taxon>
        <taxon>Poales</taxon>
        <taxon>Poaceae</taxon>
        <taxon>BOP clade</taxon>
        <taxon>Oryzoideae</taxon>
        <taxon>Oryzeae</taxon>
        <taxon>Oryzinae</taxon>
        <taxon>Oryza</taxon>
        <taxon>Oryza meyeriana</taxon>
    </lineage>
</organism>
<feature type="region of interest" description="Disordered" evidence="1">
    <location>
        <begin position="1"/>
        <end position="130"/>
    </location>
</feature>
<feature type="compositionally biased region" description="Basic and acidic residues" evidence="1">
    <location>
        <begin position="89"/>
        <end position="98"/>
    </location>
</feature>
<proteinExistence type="predicted"/>
<evidence type="ECO:0000256" key="1">
    <source>
        <dbReference type="SAM" id="MobiDB-lite"/>
    </source>
</evidence>
<accession>A0A6G1E4Y0</accession>
<feature type="compositionally biased region" description="Basic residues" evidence="1">
    <location>
        <begin position="19"/>
        <end position="30"/>
    </location>
</feature>
<dbReference type="Proteomes" id="UP000479710">
    <property type="component" value="Unassembled WGS sequence"/>
</dbReference>
<dbReference type="EMBL" id="SPHZ02000005">
    <property type="protein sequence ID" value="KAF0919830.1"/>
    <property type="molecule type" value="Genomic_DNA"/>
</dbReference>
<gene>
    <name evidence="2" type="ORF">E2562_031687</name>
</gene>